<evidence type="ECO:0000313" key="2">
    <source>
        <dbReference type="EMBL" id="CPB93530.1"/>
    </source>
</evidence>
<name>A0A916PAE4_MYCTX</name>
<dbReference type="AlphaFoldDB" id="A0A916PAE4"/>
<organism evidence="2 3">
    <name type="scientific">Mycobacterium tuberculosis</name>
    <dbReference type="NCBI Taxonomy" id="1773"/>
    <lineage>
        <taxon>Bacteria</taxon>
        <taxon>Bacillati</taxon>
        <taxon>Actinomycetota</taxon>
        <taxon>Actinomycetes</taxon>
        <taxon>Mycobacteriales</taxon>
        <taxon>Mycobacteriaceae</taxon>
        <taxon>Mycobacterium</taxon>
        <taxon>Mycobacterium tuberculosis complex</taxon>
    </lineage>
</organism>
<feature type="region of interest" description="Disordered" evidence="1">
    <location>
        <begin position="1"/>
        <end position="25"/>
    </location>
</feature>
<proteinExistence type="predicted"/>
<dbReference type="Proteomes" id="UP000039021">
    <property type="component" value="Unassembled WGS sequence"/>
</dbReference>
<accession>A0A916PAE4</accession>
<evidence type="ECO:0000256" key="1">
    <source>
        <dbReference type="SAM" id="MobiDB-lite"/>
    </source>
</evidence>
<comment type="caution">
    <text evidence="2">The sequence shown here is derived from an EMBL/GenBank/DDBJ whole genome shotgun (WGS) entry which is preliminary data.</text>
</comment>
<dbReference type="EMBL" id="CSBK01004480">
    <property type="protein sequence ID" value="CPB93530.1"/>
    <property type="molecule type" value="Genomic_DNA"/>
</dbReference>
<sequence length="46" mass="4443">MVDSAGPVALAPPAASEGRPATSGPGAVAALVGTVRPVVTAVRVRY</sequence>
<protein>
    <submittedName>
        <fullName evidence="2">Uncharacterized protein</fullName>
    </submittedName>
</protein>
<gene>
    <name evidence="2" type="ORF">ERS007739_05478</name>
</gene>
<reference evidence="3" key="1">
    <citation type="submission" date="2015-03" db="EMBL/GenBank/DDBJ databases">
        <authorList>
            <consortium name="Pathogen Informatics"/>
        </authorList>
    </citation>
    <scope>NUCLEOTIDE SEQUENCE [LARGE SCALE GENOMIC DNA]</scope>
    <source>
        <strain evidence="3">N09902308</strain>
    </source>
</reference>
<evidence type="ECO:0000313" key="3">
    <source>
        <dbReference type="Proteomes" id="UP000039021"/>
    </source>
</evidence>